<dbReference type="InterPro" id="IPR011049">
    <property type="entry name" value="Serralysin-like_metalloprot_C"/>
</dbReference>
<name>A0A5C4MPG7_9RHOB</name>
<dbReference type="GO" id="GO:0005576">
    <property type="term" value="C:extracellular region"/>
    <property type="evidence" value="ECO:0007669"/>
    <property type="project" value="UniProtKB-SubCell"/>
</dbReference>
<dbReference type="PANTHER" id="PTHR38340">
    <property type="entry name" value="S-LAYER PROTEIN"/>
    <property type="match status" value="1"/>
</dbReference>
<dbReference type="PRINTS" id="PR00313">
    <property type="entry name" value="CABNDNGRPT"/>
</dbReference>
<proteinExistence type="predicted"/>
<reference evidence="3 4" key="1">
    <citation type="submission" date="2019-06" db="EMBL/GenBank/DDBJ databases">
        <title>YIM 131921 draft genome.</title>
        <authorList>
            <person name="Jiang L."/>
        </authorList>
    </citation>
    <scope>NUCLEOTIDE SEQUENCE [LARGE SCALE GENOMIC DNA]</scope>
    <source>
        <strain evidence="3 4">YIM 131921</strain>
    </source>
</reference>
<dbReference type="Gene3D" id="2.150.10.10">
    <property type="entry name" value="Serralysin-like metalloprotease, C-terminal"/>
    <property type="match status" value="1"/>
</dbReference>
<dbReference type="InterPro" id="IPR018511">
    <property type="entry name" value="Hemolysin-typ_Ca-bd_CS"/>
</dbReference>
<evidence type="ECO:0000313" key="3">
    <source>
        <dbReference type="EMBL" id="TNC47726.1"/>
    </source>
</evidence>
<dbReference type="GO" id="GO:0005509">
    <property type="term" value="F:calcium ion binding"/>
    <property type="evidence" value="ECO:0007669"/>
    <property type="project" value="InterPro"/>
</dbReference>
<dbReference type="GO" id="GO:0016788">
    <property type="term" value="F:hydrolase activity, acting on ester bonds"/>
    <property type="evidence" value="ECO:0007669"/>
    <property type="project" value="UniProtKB-ARBA"/>
</dbReference>
<comment type="subcellular location">
    <subcellularLocation>
        <location evidence="1">Secreted</location>
    </subcellularLocation>
</comment>
<dbReference type="Gene3D" id="3.40.50.1110">
    <property type="entry name" value="SGNH hydrolase"/>
    <property type="match status" value="1"/>
</dbReference>
<dbReference type="PROSITE" id="PS00330">
    <property type="entry name" value="HEMOLYSIN_CALCIUM"/>
    <property type="match status" value="1"/>
</dbReference>
<dbReference type="OrthoDB" id="5292073at2"/>
<organism evidence="3 4">
    <name type="scientific">Rubellimicrobium rubrum</name>
    <dbReference type="NCBI Taxonomy" id="2585369"/>
    <lineage>
        <taxon>Bacteria</taxon>
        <taxon>Pseudomonadati</taxon>
        <taxon>Pseudomonadota</taxon>
        <taxon>Alphaproteobacteria</taxon>
        <taxon>Rhodobacterales</taxon>
        <taxon>Roseobacteraceae</taxon>
        <taxon>Rubellimicrobium</taxon>
    </lineage>
</organism>
<dbReference type="Proteomes" id="UP000305887">
    <property type="component" value="Unassembled WGS sequence"/>
</dbReference>
<dbReference type="SUPFAM" id="SSF51120">
    <property type="entry name" value="beta-Roll"/>
    <property type="match status" value="1"/>
</dbReference>
<comment type="caution">
    <text evidence="3">The sequence shown here is derived from an EMBL/GenBank/DDBJ whole genome shotgun (WGS) entry which is preliminary data.</text>
</comment>
<dbReference type="AlphaFoldDB" id="A0A5C4MPG7"/>
<gene>
    <name evidence="3" type="ORF">FHG66_16045</name>
</gene>
<keyword evidence="4" id="KW-1185">Reference proteome</keyword>
<dbReference type="InterPro" id="IPR036514">
    <property type="entry name" value="SGNH_hydro_sf"/>
</dbReference>
<dbReference type="Pfam" id="PF00353">
    <property type="entry name" value="HemolysinCabind"/>
    <property type="match status" value="4"/>
</dbReference>
<dbReference type="InterPro" id="IPR050557">
    <property type="entry name" value="RTX_toxin/Mannuronan_C5-epim"/>
</dbReference>
<evidence type="ECO:0000256" key="1">
    <source>
        <dbReference type="ARBA" id="ARBA00004613"/>
    </source>
</evidence>
<sequence>MDDLLGRPEGGNYAFAGAEAAGSQRLGDFIDEFSGGGALLVLETDTRLDFDIDLGAQIDRFATDTAGASLGDATGFILIGANDYLNVLGGANPAVVVARAVGATLFGAVELLGTGLGEVVISTLPVPLFFPYLSRLSPEQQGQAGAVYEAYTAALTQGVEALQALGQDVRLLDLRPISEALADDPSGFGLIAPYDLTIKGGDPDQLAPYDQDQVAFWNPLHPSAATHGILGAYTAFALEHDPIGLTAGLDRVATGSGTDLVLGLGGHDVIRLGAGDDLGFGGSGKDMIRAGEGNDLVSGGSQTDLLEGQSGRDVLDGDEGSDRLVGGRGNDVLIEGLGSDRCYGGRGADQFLFTQAELIGGTTGHDNDVFVGGRGVDTLWLALSAAKVEALGDALAGPDPQEALGDLGIEIRGIEDIRVVTGRAGFDTLSEEAWFHHPDLWGLV</sequence>
<dbReference type="EMBL" id="VDFU01000023">
    <property type="protein sequence ID" value="TNC47726.1"/>
    <property type="molecule type" value="Genomic_DNA"/>
</dbReference>
<evidence type="ECO:0000313" key="4">
    <source>
        <dbReference type="Proteomes" id="UP000305887"/>
    </source>
</evidence>
<evidence type="ECO:0008006" key="5">
    <source>
        <dbReference type="Google" id="ProtNLM"/>
    </source>
</evidence>
<dbReference type="PANTHER" id="PTHR38340:SF1">
    <property type="entry name" value="S-LAYER PROTEIN"/>
    <property type="match status" value="1"/>
</dbReference>
<dbReference type="InterPro" id="IPR001343">
    <property type="entry name" value="Hemolysn_Ca-bd"/>
</dbReference>
<protein>
    <recommendedName>
        <fullName evidence="5">Calcium-binding protein</fullName>
    </recommendedName>
</protein>
<accession>A0A5C4MPG7</accession>
<evidence type="ECO:0000256" key="2">
    <source>
        <dbReference type="ARBA" id="ARBA00022525"/>
    </source>
</evidence>
<keyword evidence="2" id="KW-0964">Secreted</keyword>